<feature type="region of interest" description="Disordered" evidence="1">
    <location>
        <begin position="225"/>
        <end position="316"/>
    </location>
</feature>
<dbReference type="EMBL" id="CAJPEV010000276">
    <property type="protein sequence ID" value="CAG0883312.1"/>
    <property type="molecule type" value="Genomic_DNA"/>
</dbReference>
<feature type="compositionally biased region" description="Basic and acidic residues" evidence="1">
    <location>
        <begin position="154"/>
        <end position="191"/>
    </location>
</feature>
<evidence type="ECO:0000313" key="2">
    <source>
        <dbReference type="EMBL" id="CAD7242498.1"/>
    </source>
</evidence>
<gene>
    <name evidence="2" type="ORF">DSTB1V02_LOCUS2462</name>
</gene>
<feature type="region of interest" description="Disordered" evidence="1">
    <location>
        <begin position="143"/>
        <end position="191"/>
    </location>
</feature>
<accession>A0A7R8ZZB8</accession>
<feature type="compositionally biased region" description="Basic and acidic residues" evidence="1">
    <location>
        <begin position="226"/>
        <end position="237"/>
    </location>
</feature>
<keyword evidence="3" id="KW-1185">Reference proteome</keyword>
<feature type="compositionally biased region" description="Polar residues" evidence="1">
    <location>
        <begin position="143"/>
        <end position="153"/>
    </location>
</feature>
<reference evidence="2" key="1">
    <citation type="submission" date="2020-11" db="EMBL/GenBank/DDBJ databases">
        <authorList>
            <person name="Tran Van P."/>
        </authorList>
    </citation>
    <scope>NUCLEOTIDE SEQUENCE</scope>
</reference>
<evidence type="ECO:0000256" key="1">
    <source>
        <dbReference type="SAM" id="MobiDB-lite"/>
    </source>
</evidence>
<sequence>MRTLVFLSHPDGGSEPEKTLKPGQQSYVTLFRNPYIQPYPVVYGLSGVPYNFQYPGLGSSPSFSRAPYNIPSLALGPSPSFSGFPYKTPSQGLGTSFYGAPFDTPYGGHGQSGFFTGAPYIYPYTGHAFPSFQALPEVAAVDSQKTPATTNTLDTDKNAHGSDEKDEERERDGMERPTKDNQKPKDPTKDVDHILGNVLHQDPQGTQVVTHDKDDGGMKQQVFILEGKDTDDGKDDHEKDEDDGKDDHEKDEDDGKDDHEKDEDDGKDDREKDKDDKKGKEKDKDDKKGMKEDKDDKKGDEEDEDDDDKHHSGINDDEIIDMVFQHFVGNKDKDPSIFGKTPENANVRSLWRYVIDWAVSEEASRLFMGHVELRSASLGWTIGYYYWLRPDKHLQQVYYSQKDGEAESTSNTQVWYNYCPGRWKKC</sequence>
<organism evidence="2">
    <name type="scientific">Darwinula stevensoni</name>
    <dbReference type="NCBI Taxonomy" id="69355"/>
    <lineage>
        <taxon>Eukaryota</taxon>
        <taxon>Metazoa</taxon>
        <taxon>Ecdysozoa</taxon>
        <taxon>Arthropoda</taxon>
        <taxon>Crustacea</taxon>
        <taxon>Oligostraca</taxon>
        <taxon>Ostracoda</taxon>
        <taxon>Podocopa</taxon>
        <taxon>Podocopida</taxon>
        <taxon>Darwinulocopina</taxon>
        <taxon>Darwinuloidea</taxon>
        <taxon>Darwinulidae</taxon>
        <taxon>Darwinula</taxon>
    </lineage>
</organism>
<protein>
    <submittedName>
        <fullName evidence="2">Uncharacterized protein</fullName>
    </submittedName>
</protein>
<dbReference type="EMBL" id="LR899793">
    <property type="protein sequence ID" value="CAD7242498.1"/>
    <property type="molecule type" value="Genomic_DNA"/>
</dbReference>
<name>A0A7R8ZZB8_9CRUS</name>
<dbReference type="AlphaFoldDB" id="A0A7R8ZZB8"/>
<dbReference type="Proteomes" id="UP000677054">
    <property type="component" value="Unassembled WGS sequence"/>
</dbReference>
<feature type="compositionally biased region" description="Acidic residues" evidence="1">
    <location>
        <begin position="238"/>
        <end position="266"/>
    </location>
</feature>
<feature type="compositionally biased region" description="Basic and acidic residues" evidence="1">
    <location>
        <begin position="267"/>
        <end position="300"/>
    </location>
</feature>
<feature type="region of interest" description="Disordered" evidence="1">
    <location>
        <begin position="1"/>
        <end position="20"/>
    </location>
</feature>
<evidence type="ECO:0000313" key="3">
    <source>
        <dbReference type="Proteomes" id="UP000677054"/>
    </source>
</evidence>
<proteinExistence type="predicted"/>